<dbReference type="PIRSF" id="PIRSF017082">
    <property type="entry name" value="YflP"/>
    <property type="match status" value="1"/>
</dbReference>
<organism evidence="3 4">
    <name type="scientific">Neoroseomonas lacus</name>
    <dbReference type="NCBI Taxonomy" id="287609"/>
    <lineage>
        <taxon>Bacteria</taxon>
        <taxon>Pseudomonadati</taxon>
        <taxon>Pseudomonadota</taxon>
        <taxon>Alphaproteobacteria</taxon>
        <taxon>Acetobacterales</taxon>
        <taxon>Acetobacteraceae</taxon>
        <taxon>Neoroseomonas</taxon>
    </lineage>
</organism>
<dbReference type="AlphaFoldDB" id="A0A917NXT7"/>
<feature type="signal peptide" evidence="2">
    <location>
        <begin position="1"/>
        <end position="29"/>
    </location>
</feature>
<dbReference type="Gene3D" id="3.40.190.10">
    <property type="entry name" value="Periplasmic binding protein-like II"/>
    <property type="match status" value="1"/>
</dbReference>
<dbReference type="EMBL" id="BMKW01000014">
    <property type="protein sequence ID" value="GGJ35701.1"/>
    <property type="molecule type" value="Genomic_DNA"/>
</dbReference>
<comment type="caution">
    <text evidence="3">The sequence shown here is derived from an EMBL/GenBank/DDBJ whole genome shotgun (WGS) entry which is preliminary data.</text>
</comment>
<evidence type="ECO:0000313" key="4">
    <source>
        <dbReference type="Proteomes" id="UP000661507"/>
    </source>
</evidence>
<dbReference type="PANTHER" id="PTHR42928:SF5">
    <property type="entry name" value="BLR1237 PROTEIN"/>
    <property type="match status" value="1"/>
</dbReference>
<evidence type="ECO:0000256" key="1">
    <source>
        <dbReference type="ARBA" id="ARBA00006987"/>
    </source>
</evidence>
<dbReference type="Proteomes" id="UP000661507">
    <property type="component" value="Unassembled WGS sequence"/>
</dbReference>
<reference evidence="3" key="2">
    <citation type="submission" date="2020-09" db="EMBL/GenBank/DDBJ databases">
        <authorList>
            <person name="Sun Q."/>
            <person name="Zhou Y."/>
        </authorList>
    </citation>
    <scope>NUCLEOTIDE SEQUENCE</scope>
    <source>
        <strain evidence="3">CGMCC 1.3617</strain>
    </source>
</reference>
<gene>
    <name evidence="3" type="ORF">GCM10011320_49330</name>
</gene>
<dbReference type="Pfam" id="PF03401">
    <property type="entry name" value="TctC"/>
    <property type="match status" value="1"/>
</dbReference>
<accession>A0A917NXT7</accession>
<comment type="similarity">
    <text evidence="1">Belongs to the UPF0065 (bug) family.</text>
</comment>
<keyword evidence="2" id="KW-0732">Signal</keyword>
<evidence type="ECO:0000256" key="2">
    <source>
        <dbReference type="SAM" id="SignalP"/>
    </source>
</evidence>
<evidence type="ECO:0000313" key="3">
    <source>
        <dbReference type="EMBL" id="GGJ35701.1"/>
    </source>
</evidence>
<protein>
    <submittedName>
        <fullName evidence="3">ABC transporter substrate-binding protein</fullName>
    </submittedName>
</protein>
<dbReference type="InterPro" id="IPR042100">
    <property type="entry name" value="Bug_dom1"/>
</dbReference>
<dbReference type="PANTHER" id="PTHR42928">
    <property type="entry name" value="TRICARBOXYLATE-BINDING PROTEIN"/>
    <property type="match status" value="1"/>
</dbReference>
<dbReference type="Gene3D" id="3.40.190.150">
    <property type="entry name" value="Bordetella uptake gene, domain 1"/>
    <property type="match status" value="1"/>
</dbReference>
<dbReference type="SUPFAM" id="SSF53850">
    <property type="entry name" value="Periplasmic binding protein-like II"/>
    <property type="match status" value="1"/>
</dbReference>
<sequence>MSLEIAMPLLSSRRALLAATLAAPGIASAQPAGFPNKPLRVVVPFAPGGITDILARAAAEGLAAKLGQPVVVENRAGAGGNVGSEAVAKSAPDGYTMLAVGPAVMGIAKPLYGRLTYDPDADFACLGMLGGQANVMLVSPRALPEPTLPALVAAARAKPGEVAFASSGSGSLTHLTAELFAKDAGLQMLHVPYRGSPPAMADLVSGQVAMLCDALTTALPLHQGGQVRIVGIAAGTRAAELPEVPTLVEAGYPNLDVPNWFGLFVPVATPAPIAQRLSAALAEVTEADSYRALMRARSATPVAIGAGGIDGFLARERTRWAEAVRSSGATAG</sequence>
<dbReference type="InterPro" id="IPR005064">
    <property type="entry name" value="BUG"/>
</dbReference>
<dbReference type="CDD" id="cd07012">
    <property type="entry name" value="PBP2_Bug_TTT"/>
    <property type="match status" value="1"/>
</dbReference>
<reference evidence="3" key="1">
    <citation type="journal article" date="2014" name="Int. J. Syst. Evol. Microbiol.">
        <title>Complete genome sequence of Corynebacterium casei LMG S-19264T (=DSM 44701T), isolated from a smear-ripened cheese.</title>
        <authorList>
            <consortium name="US DOE Joint Genome Institute (JGI-PGF)"/>
            <person name="Walter F."/>
            <person name="Albersmeier A."/>
            <person name="Kalinowski J."/>
            <person name="Ruckert C."/>
        </authorList>
    </citation>
    <scope>NUCLEOTIDE SEQUENCE</scope>
    <source>
        <strain evidence="3">CGMCC 1.3617</strain>
    </source>
</reference>
<name>A0A917NXT7_9PROT</name>
<proteinExistence type="inferred from homology"/>
<feature type="chain" id="PRO_5037318200" evidence="2">
    <location>
        <begin position="30"/>
        <end position="332"/>
    </location>
</feature>
<keyword evidence="4" id="KW-1185">Reference proteome</keyword>